<dbReference type="EMBL" id="QPFP01000072">
    <property type="protein sequence ID" value="TEB23956.1"/>
    <property type="molecule type" value="Genomic_DNA"/>
</dbReference>
<reference evidence="1 2" key="1">
    <citation type="journal article" date="2019" name="Nat. Ecol. Evol.">
        <title>Megaphylogeny resolves global patterns of mushroom evolution.</title>
        <authorList>
            <person name="Varga T."/>
            <person name="Krizsan K."/>
            <person name="Foldi C."/>
            <person name="Dima B."/>
            <person name="Sanchez-Garcia M."/>
            <person name="Sanchez-Ramirez S."/>
            <person name="Szollosi G.J."/>
            <person name="Szarkandi J.G."/>
            <person name="Papp V."/>
            <person name="Albert L."/>
            <person name="Andreopoulos W."/>
            <person name="Angelini C."/>
            <person name="Antonin V."/>
            <person name="Barry K.W."/>
            <person name="Bougher N.L."/>
            <person name="Buchanan P."/>
            <person name="Buyck B."/>
            <person name="Bense V."/>
            <person name="Catcheside P."/>
            <person name="Chovatia M."/>
            <person name="Cooper J."/>
            <person name="Damon W."/>
            <person name="Desjardin D."/>
            <person name="Finy P."/>
            <person name="Geml J."/>
            <person name="Haridas S."/>
            <person name="Hughes K."/>
            <person name="Justo A."/>
            <person name="Karasinski D."/>
            <person name="Kautmanova I."/>
            <person name="Kiss B."/>
            <person name="Kocsube S."/>
            <person name="Kotiranta H."/>
            <person name="LaButti K.M."/>
            <person name="Lechner B.E."/>
            <person name="Liimatainen K."/>
            <person name="Lipzen A."/>
            <person name="Lukacs Z."/>
            <person name="Mihaltcheva S."/>
            <person name="Morgado L.N."/>
            <person name="Niskanen T."/>
            <person name="Noordeloos M.E."/>
            <person name="Ohm R.A."/>
            <person name="Ortiz-Santana B."/>
            <person name="Ovrebo C."/>
            <person name="Racz N."/>
            <person name="Riley R."/>
            <person name="Savchenko A."/>
            <person name="Shiryaev A."/>
            <person name="Soop K."/>
            <person name="Spirin V."/>
            <person name="Szebenyi C."/>
            <person name="Tomsovsky M."/>
            <person name="Tulloss R.E."/>
            <person name="Uehling J."/>
            <person name="Grigoriev I.V."/>
            <person name="Vagvolgyi C."/>
            <person name="Papp T."/>
            <person name="Martin F.M."/>
            <person name="Miettinen O."/>
            <person name="Hibbett D.S."/>
            <person name="Nagy L.G."/>
        </authorList>
    </citation>
    <scope>NUCLEOTIDE SEQUENCE [LARGE SCALE GENOMIC DNA]</scope>
    <source>
        <strain evidence="1 2">FP101781</strain>
    </source>
</reference>
<evidence type="ECO:0000313" key="1">
    <source>
        <dbReference type="EMBL" id="TEB23956.1"/>
    </source>
</evidence>
<protein>
    <submittedName>
        <fullName evidence="1">Uncharacterized protein</fullName>
    </submittedName>
</protein>
<dbReference type="AlphaFoldDB" id="A0A4Y7SQ19"/>
<sequence length="171" mass="18882">MTNRETCQIDTYTSLHGPRFVYPVSACRPTEAAWYVAVLCSFRSLGRQLSVDNTGGSPASRLMNSPRTRITLKGSRGPRDITHARVNVEQSRGLYHRVSAIEVPLGGCLLGELIPSAFSLPGRIASFVWESSLPKRPHPNEVHSLPMKGWGSEVQRFLESGALESIVGRRH</sequence>
<keyword evidence="2" id="KW-1185">Reference proteome</keyword>
<evidence type="ECO:0000313" key="2">
    <source>
        <dbReference type="Proteomes" id="UP000298030"/>
    </source>
</evidence>
<gene>
    <name evidence="1" type="ORF">FA13DRAFT_1396985</name>
</gene>
<dbReference type="Proteomes" id="UP000298030">
    <property type="component" value="Unassembled WGS sequence"/>
</dbReference>
<comment type="caution">
    <text evidence="1">The sequence shown here is derived from an EMBL/GenBank/DDBJ whole genome shotgun (WGS) entry which is preliminary data.</text>
</comment>
<name>A0A4Y7SQ19_COPMI</name>
<proteinExistence type="predicted"/>
<organism evidence="1 2">
    <name type="scientific">Coprinellus micaceus</name>
    <name type="common">Glistening ink-cap mushroom</name>
    <name type="synonym">Coprinus micaceus</name>
    <dbReference type="NCBI Taxonomy" id="71717"/>
    <lineage>
        <taxon>Eukaryota</taxon>
        <taxon>Fungi</taxon>
        <taxon>Dikarya</taxon>
        <taxon>Basidiomycota</taxon>
        <taxon>Agaricomycotina</taxon>
        <taxon>Agaricomycetes</taxon>
        <taxon>Agaricomycetidae</taxon>
        <taxon>Agaricales</taxon>
        <taxon>Agaricineae</taxon>
        <taxon>Psathyrellaceae</taxon>
        <taxon>Coprinellus</taxon>
    </lineage>
</organism>
<accession>A0A4Y7SQ19</accession>